<evidence type="ECO:0000256" key="1">
    <source>
        <dbReference type="ARBA" id="ARBA00022729"/>
    </source>
</evidence>
<dbReference type="PANTHER" id="PTHR40633:SF6">
    <property type="entry name" value="MATRIX PROTEIN, PUTATIVE (AFU_ORTHOLOGUE AFUA_8G05410)-RELATED"/>
    <property type="match status" value="1"/>
</dbReference>
<comment type="caution">
    <text evidence="5">The sequence shown here is derived from an EMBL/GenBank/DDBJ whole genome shotgun (WGS) entry which is preliminary data.</text>
</comment>
<keyword evidence="1 3" id="KW-0732">Signal</keyword>
<dbReference type="InterPro" id="IPR018466">
    <property type="entry name" value="Kre9/Knh1-like_N"/>
</dbReference>
<sequence>MHFSKRVVAVTASLVSLGLAADPLSFTSWPKEPLEPGKPVTLTWTGATPDEPVTILLRQGNAGNLHDVKPITGQANGGTFTWIPDDSVKKEDTYAFQIKQKDQTNYTALLKGGSNPAAALPEAKDTTETGAAATTAATTGTTTDATTGTAGSTTAPNTQTTGGTTESTQGTQTTMTSTASKALISSAASPSGSPSSSAAASSTDSLRATRTEVVHGKEASSTESAQTGAASIPQYSVQLVMGIVGLLAYLV</sequence>
<name>A0A1V6SHU0_9EURO</name>
<dbReference type="OrthoDB" id="5589325at2759"/>
<feature type="compositionally biased region" description="Polar residues" evidence="2">
    <location>
        <begin position="221"/>
        <end position="230"/>
    </location>
</feature>
<gene>
    <name evidence="5" type="ORF">PENFLA_c050G08183</name>
</gene>
<feature type="compositionally biased region" description="Low complexity" evidence="2">
    <location>
        <begin position="128"/>
        <end position="202"/>
    </location>
</feature>
<evidence type="ECO:0000259" key="4">
    <source>
        <dbReference type="Pfam" id="PF10342"/>
    </source>
</evidence>
<feature type="domain" description="Yeast cell wall synthesis Kre9/Knh1-like N-terminal" evidence="4">
    <location>
        <begin position="31"/>
        <end position="107"/>
    </location>
</feature>
<organism evidence="5 6">
    <name type="scientific">Penicillium flavigenum</name>
    <dbReference type="NCBI Taxonomy" id="254877"/>
    <lineage>
        <taxon>Eukaryota</taxon>
        <taxon>Fungi</taxon>
        <taxon>Dikarya</taxon>
        <taxon>Ascomycota</taxon>
        <taxon>Pezizomycotina</taxon>
        <taxon>Eurotiomycetes</taxon>
        <taxon>Eurotiomycetidae</taxon>
        <taxon>Eurotiales</taxon>
        <taxon>Aspergillaceae</taxon>
        <taxon>Penicillium</taxon>
    </lineage>
</organism>
<dbReference type="EMBL" id="MLQL01000050">
    <property type="protein sequence ID" value="OQE13340.1"/>
    <property type="molecule type" value="Genomic_DNA"/>
</dbReference>
<dbReference type="PANTHER" id="PTHR40633">
    <property type="entry name" value="MATRIX PROTEIN, PUTATIVE (AFU_ORTHOLOGUE AFUA_8G05410)-RELATED"/>
    <property type="match status" value="1"/>
</dbReference>
<dbReference type="STRING" id="254877.A0A1V6SHU0"/>
<proteinExistence type="predicted"/>
<protein>
    <recommendedName>
        <fullName evidence="4">Yeast cell wall synthesis Kre9/Knh1-like N-terminal domain-containing protein</fullName>
    </recommendedName>
</protein>
<feature type="signal peptide" evidence="3">
    <location>
        <begin position="1"/>
        <end position="20"/>
    </location>
</feature>
<evidence type="ECO:0000256" key="3">
    <source>
        <dbReference type="SAM" id="SignalP"/>
    </source>
</evidence>
<dbReference type="InterPro" id="IPR052982">
    <property type="entry name" value="SRP1/TIP1-like"/>
</dbReference>
<dbReference type="AlphaFoldDB" id="A0A1V6SHU0"/>
<dbReference type="Proteomes" id="UP000191342">
    <property type="component" value="Unassembled WGS sequence"/>
</dbReference>
<reference evidence="6" key="1">
    <citation type="journal article" date="2017" name="Nat. Microbiol.">
        <title>Global analysis of biosynthetic gene clusters reveals vast potential of secondary metabolite production in Penicillium species.</title>
        <authorList>
            <person name="Nielsen J.C."/>
            <person name="Grijseels S."/>
            <person name="Prigent S."/>
            <person name="Ji B."/>
            <person name="Dainat J."/>
            <person name="Nielsen K.F."/>
            <person name="Frisvad J.C."/>
            <person name="Workman M."/>
            <person name="Nielsen J."/>
        </authorList>
    </citation>
    <scope>NUCLEOTIDE SEQUENCE [LARGE SCALE GENOMIC DNA]</scope>
    <source>
        <strain evidence="6">IBT 14082</strain>
    </source>
</reference>
<keyword evidence="6" id="KW-1185">Reference proteome</keyword>
<evidence type="ECO:0000313" key="6">
    <source>
        <dbReference type="Proteomes" id="UP000191342"/>
    </source>
</evidence>
<feature type="region of interest" description="Disordered" evidence="2">
    <location>
        <begin position="117"/>
        <end position="230"/>
    </location>
</feature>
<dbReference type="Pfam" id="PF10342">
    <property type="entry name" value="Kre9_KNH"/>
    <property type="match status" value="1"/>
</dbReference>
<feature type="chain" id="PRO_5012121973" description="Yeast cell wall synthesis Kre9/Knh1-like N-terminal domain-containing protein" evidence="3">
    <location>
        <begin position="21"/>
        <end position="251"/>
    </location>
</feature>
<evidence type="ECO:0000256" key="2">
    <source>
        <dbReference type="SAM" id="MobiDB-lite"/>
    </source>
</evidence>
<accession>A0A1V6SHU0</accession>
<evidence type="ECO:0000313" key="5">
    <source>
        <dbReference type="EMBL" id="OQE13340.1"/>
    </source>
</evidence>
<feature type="compositionally biased region" description="Basic and acidic residues" evidence="2">
    <location>
        <begin position="207"/>
        <end position="220"/>
    </location>
</feature>